<name>A0A645I7A6_9ZZZZ</name>
<proteinExistence type="predicted"/>
<gene>
    <name evidence="1" type="ORF">SDC9_191846</name>
</gene>
<dbReference type="AlphaFoldDB" id="A0A645I7A6"/>
<sequence length="188" mass="21807">MDVSPTFYRDATSVPGTYIYQAKHDRIHQYGGTLAKDFGDVVLKGEMVYTRGRQFSVLNATDSNGVVPQNTLDWAVGLDFSLPAETRFNFQVFQRKYFSYDSDLIADERENGLSLLLNRKFGDKVEAQALWITSLNRTDWLFRPKLLWNFERNWRLAVGADIFKGAPLGLFGRYDRQDRVYSEVRYSF</sequence>
<evidence type="ECO:0000313" key="1">
    <source>
        <dbReference type="EMBL" id="MPN44284.1"/>
    </source>
</evidence>
<accession>A0A645I7A6</accession>
<protein>
    <recommendedName>
        <fullName evidence="2">TonB-dependent receptor-like beta-barrel domain-containing protein</fullName>
    </recommendedName>
</protein>
<comment type="caution">
    <text evidence="1">The sequence shown here is derived from an EMBL/GenBank/DDBJ whole genome shotgun (WGS) entry which is preliminary data.</text>
</comment>
<organism evidence="1">
    <name type="scientific">bioreactor metagenome</name>
    <dbReference type="NCBI Taxonomy" id="1076179"/>
    <lineage>
        <taxon>unclassified sequences</taxon>
        <taxon>metagenomes</taxon>
        <taxon>ecological metagenomes</taxon>
    </lineage>
</organism>
<evidence type="ECO:0008006" key="2">
    <source>
        <dbReference type="Google" id="ProtNLM"/>
    </source>
</evidence>
<reference evidence="1" key="1">
    <citation type="submission" date="2019-08" db="EMBL/GenBank/DDBJ databases">
        <authorList>
            <person name="Kucharzyk K."/>
            <person name="Murdoch R.W."/>
            <person name="Higgins S."/>
            <person name="Loffler F."/>
        </authorList>
    </citation>
    <scope>NUCLEOTIDE SEQUENCE</scope>
</reference>
<dbReference type="EMBL" id="VSSQ01103299">
    <property type="protein sequence ID" value="MPN44284.1"/>
    <property type="molecule type" value="Genomic_DNA"/>
</dbReference>